<evidence type="ECO:0000313" key="2">
    <source>
        <dbReference type="Proteomes" id="UP000007266"/>
    </source>
</evidence>
<keyword evidence="2" id="KW-1185">Reference proteome</keyword>
<dbReference type="Proteomes" id="UP000007266">
    <property type="component" value="Linkage group 2"/>
</dbReference>
<gene>
    <name evidence="1" type="primary">AUGUSTUS-3.0.2_32120</name>
    <name evidence="1" type="ORF">TcasGA2_TC032120</name>
</gene>
<dbReference type="InParanoid" id="A0A139WMI8"/>
<proteinExistence type="predicted"/>
<accession>A0A139WMI8</accession>
<dbReference type="EMBL" id="KQ971312">
    <property type="protein sequence ID" value="KYB29180.1"/>
    <property type="molecule type" value="Genomic_DNA"/>
</dbReference>
<evidence type="ECO:0000313" key="1">
    <source>
        <dbReference type="EMBL" id="KYB29180.1"/>
    </source>
</evidence>
<name>A0A139WMI8_TRICA</name>
<reference evidence="1 2" key="2">
    <citation type="journal article" date="2010" name="Nucleic Acids Res.">
        <title>BeetleBase in 2010: revisions to provide comprehensive genomic information for Tribolium castaneum.</title>
        <authorList>
            <person name="Kim H.S."/>
            <person name="Murphy T."/>
            <person name="Xia J."/>
            <person name="Caragea D."/>
            <person name="Park Y."/>
            <person name="Beeman R.W."/>
            <person name="Lorenzen M.D."/>
            <person name="Butcher S."/>
            <person name="Manak J.R."/>
            <person name="Brown S.J."/>
        </authorList>
    </citation>
    <scope>GENOME REANNOTATION</scope>
    <source>
        <strain evidence="1 2">Georgia GA2</strain>
    </source>
</reference>
<sequence length="109" mass="12745">MQHVSRGCERELSTANEGKKQAGIVDEITKSIDSLCSNGFENYDLRKFKQYQIVTDDFSCSTHVHSKMDGRWTEKLREICQNYSNYMDVQYLLNDYLKGVEDIAKYLCR</sequence>
<reference evidence="1 2" key="1">
    <citation type="journal article" date="2008" name="Nature">
        <title>The genome of the model beetle and pest Tribolium castaneum.</title>
        <authorList>
            <consortium name="Tribolium Genome Sequencing Consortium"/>
            <person name="Richards S."/>
            <person name="Gibbs R.A."/>
            <person name="Weinstock G.M."/>
            <person name="Brown S.J."/>
            <person name="Denell R."/>
            <person name="Beeman R.W."/>
            <person name="Gibbs R."/>
            <person name="Beeman R.W."/>
            <person name="Brown S.J."/>
            <person name="Bucher G."/>
            <person name="Friedrich M."/>
            <person name="Grimmelikhuijzen C.J."/>
            <person name="Klingler M."/>
            <person name="Lorenzen M."/>
            <person name="Richards S."/>
            <person name="Roth S."/>
            <person name="Schroder R."/>
            <person name="Tautz D."/>
            <person name="Zdobnov E.M."/>
            <person name="Muzny D."/>
            <person name="Gibbs R.A."/>
            <person name="Weinstock G.M."/>
            <person name="Attaway T."/>
            <person name="Bell S."/>
            <person name="Buhay C.J."/>
            <person name="Chandrabose M.N."/>
            <person name="Chavez D."/>
            <person name="Clerk-Blankenburg K.P."/>
            <person name="Cree A."/>
            <person name="Dao M."/>
            <person name="Davis C."/>
            <person name="Chacko J."/>
            <person name="Dinh H."/>
            <person name="Dugan-Rocha S."/>
            <person name="Fowler G."/>
            <person name="Garner T.T."/>
            <person name="Garnes J."/>
            <person name="Gnirke A."/>
            <person name="Hawes A."/>
            <person name="Hernandez J."/>
            <person name="Hines S."/>
            <person name="Holder M."/>
            <person name="Hume J."/>
            <person name="Jhangiani S.N."/>
            <person name="Joshi V."/>
            <person name="Khan Z.M."/>
            <person name="Jackson L."/>
            <person name="Kovar C."/>
            <person name="Kowis A."/>
            <person name="Lee S."/>
            <person name="Lewis L.R."/>
            <person name="Margolis J."/>
            <person name="Morgan M."/>
            <person name="Nazareth L.V."/>
            <person name="Nguyen N."/>
            <person name="Okwuonu G."/>
            <person name="Parker D."/>
            <person name="Richards S."/>
            <person name="Ruiz S.J."/>
            <person name="Santibanez J."/>
            <person name="Savard J."/>
            <person name="Scherer S.E."/>
            <person name="Schneider B."/>
            <person name="Sodergren E."/>
            <person name="Tautz D."/>
            <person name="Vattahil S."/>
            <person name="Villasana D."/>
            <person name="White C.S."/>
            <person name="Wright R."/>
            <person name="Park Y."/>
            <person name="Beeman R.W."/>
            <person name="Lord J."/>
            <person name="Oppert B."/>
            <person name="Lorenzen M."/>
            <person name="Brown S."/>
            <person name="Wang L."/>
            <person name="Savard J."/>
            <person name="Tautz D."/>
            <person name="Richards S."/>
            <person name="Weinstock G."/>
            <person name="Gibbs R.A."/>
            <person name="Liu Y."/>
            <person name="Worley K."/>
            <person name="Weinstock G."/>
            <person name="Elsik C.G."/>
            <person name="Reese J.T."/>
            <person name="Elhaik E."/>
            <person name="Landan G."/>
            <person name="Graur D."/>
            <person name="Arensburger P."/>
            <person name="Atkinson P."/>
            <person name="Beeman R.W."/>
            <person name="Beidler J."/>
            <person name="Brown S.J."/>
            <person name="Demuth J.P."/>
            <person name="Drury D.W."/>
            <person name="Du Y.Z."/>
            <person name="Fujiwara H."/>
            <person name="Lorenzen M."/>
            <person name="Maselli V."/>
            <person name="Osanai M."/>
            <person name="Park Y."/>
            <person name="Robertson H.M."/>
            <person name="Tu Z."/>
            <person name="Wang J.J."/>
            <person name="Wang S."/>
            <person name="Richards S."/>
            <person name="Song H."/>
            <person name="Zhang L."/>
            <person name="Sodergren E."/>
            <person name="Werner D."/>
            <person name="Stanke M."/>
            <person name="Morgenstern B."/>
            <person name="Solovyev V."/>
            <person name="Kosarev P."/>
            <person name="Brown G."/>
            <person name="Chen H.C."/>
            <person name="Ermolaeva O."/>
            <person name="Hlavina W."/>
            <person name="Kapustin Y."/>
            <person name="Kiryutin B."/>
            <person name="Kitts P."/>
            <person name="Maglott D."/>
            <person name="Pruitt K."/>
            <person name="Sapojnikov V."/>
            <person name="Souvorov A."/>
            <person name="Mackey A.J."/>
            <person name="Waterhouse R.M."/>
            <person name="Wyder S."/>
            <person name="Zdobnov E.M."/>
            <person name="Zdobnov E.M."/>
            <person name="Wyder S."/>
            <person name="Kriventseva E.V."/>
            <person name="Kadowaki T."/>
            <person name="Bork P."/>
            <person name="Aranda M."/>
            <person name="Bao R."/>
            <person name="Beermann A."/>
            <person name="Berns N."/>
            <person name="Bolognesi R."/>
            <person name="Bonneton F."/>
            <person name="Bopp D."/>
            <person name="Brown S.J."/>
            <person name="Bucher G."/>
            <person name="Butts T."/>
            <person name="Chaumot A."/>
            <person name="Denell R.E."/>
            <person name="Ferrier D.E."/>
            <person name="Friedrich M."/>
            <person name="Gordon C.M."/>
            <person name="Jindra M."/>
            <person name="Klingler M."/>
            <person name="Lan Q."/>
            <person name="Lattorff H.M."/>
            <person name="Laudet V."/>
            <person name="von Levetsow C."/>
            <person name="Liu Z."/>
            <person name="Lutz R."/>
            <person name="Lynch J.A."/>
            <person name="da Fonseca R.N."/>
            <person name="Posnien N."/>
            <person name="Reuter R."/>
            <person name="Roth S."/>
            <person name="Savard J."/>
            <person name="Schinko J.B."/>
            <person name="Schmitt C."/>
            <person name="Schoppmeier M."/>
            <person name="Schroder R."/>
            <person name="Shippy T.D."/>
            <person name="Simonnet F."/>
            <person name="Marques-Souza H."/>
            <person name="Tautz D."/>
            <person name="Tomoyasu Y."/>
            <person name="Trauner J."/>
            <person name="Van der Zee M."/>
            <person name="Vervoort M."/>
            <person name="Wittkopp N."/>
            <person name="Wimmer E.A."/>
            <person name="Yang X."/>
            <person name="Jones A.K."/>
            <person name="Sattelle D.B."/>
            <person name="Ebert P.R."/>
            <person name="Nelson D."/>
            <person name="Scott J.G."/>
            <person name="Beeman R.W."/>
            <person name="Muthukrishnan S."/>
            <person name="Kramer K.J."/>
            <person name="Arakane Y."/>
            <person name="Beeman R.W."/>
            <person name="Zhu Q."/>
            <person name="Hogenkamp D."/>
            <person name="Dixit R."/>
            <person name="Oppert B."/>
            <person name="Jiang H."/>
            <person name="Zou Z."/>
            <person name="Marshall J."/>
            <person name="Elpidina E."/>
            <person name="Vinokurov K."/>
            <person name="Oppert C."/>
            <person name="Zou Z."/>
            <person name="Evans J."/>
            <person name="Lu Z."/>
            <person name="Zhao P."/>
            <person name="Sumathipala N."/>
            <person name="Altincicek B."/>
            <person name="Vilcinskas A."/>
            <person name="Williams M."/>
            <person name="Hultmark D."/>
            <person name="Hetru C."/>
            <person name="Jiang H."/>
            <person name="Grimmelikhuijzen C.J."/>
            <person name="Hauser F."/>
            <person name="Cazzamali G."/>
            <person name="Williamson M."/>
            <person name="Park Y."/>
            <person name="Li B."/>
            <person name="Tanaka Y."/>
            <person name="Predel R."/>
            <person name="Neupert S."/>
            <person name="Schachtner J."/>
            <person name="Verleyen P."/>
            <person name="Raible F."/>
            <person name="Bork P."/>
            <person name="Friedrich M."/>
            <person name="Walden K.K."/>
            <person name="Robertson H.M."/>
            <person name="Angeli S."/>
            <person name="Foret S."/>
            <person name="Bucher G."/>
            <person name="Schuetz S."/>
            <person name="Maleszka R."/>
            <person name="Wimmer E.A."/>
            <person name="Beeman R.W."/>
            <person name="Lorenzen M."/>
            <person name="Tomoyasu Y."/>
            <person name="Miller S.C."/>
            <person name="Grossmann D."/>
            <person name="Bucher G."/>
        </authorList>
    </citation>
    <scope>NUCLEOTIDE SEQUENCE [LARGE SCALE GENOMIC DNA]</scope>
    <source>
        <strain evidence="1 2">Georgia GA2</strain>
    </source>
</reference>
<organism evidence="1 2">
    <name type="scientific">Tribolium castaneum</name>
    <name type="common">Red flour beetle</name>
    <dbReference type="NCBI Taxonomy" id="7070"/>
    <lineage>
        <taxon>Eukaryota</taxon>
        <taxon>Metazoa</taxon>
        <taxon>Ecdysozoa</taxon>
        <taxon>Arthropoda</taxon>
        <taxon>Hexapoda</taxon>
        <taxon>Insecta</taxon>
        <taxon>Pterygota</taxon>
        <taxon>Neoptera</taxon>
        <taxon>Endopterygota</taxon>
        <taxon>Coleoptera</taxon>
        <taxon>Polyphaga</taxon>
        <taxon>Cucujiformia</taxon>
        <taxon>Tenebrionidae</taxon>
        <taxon>Tenebrionidae incertae sedis</taxon>
        <taxon>Tribolium</taxon>
    </lineage>
</organism>
<protein>
    <submittedName>
        <fullName evidence="1">Uncharacterized protein</fullName>
    </submittedName>
</protein>
<dbReference type="AlphaFoldDB" id="A0A139WMI8"/>